<evidence type="ECO:0000256" key="1">
    <source>
        <dbReference type="SAM" id="MobiDB-lite"/>
    </source>
</evidence>
<dbReference type="InterPro" id="IPR000914">
    <property type="entry name" value="SBP_5_dom"/>
</dbReference>
<dbReference type="CDD" id="cd08506">
    <property type="entry name" value="PBP2_clavulanate_OppA2"/>
    <property type="match status" value="1"/>
</dbReference>
<dbReference type="PANTHER" id="PTHR30290:SF83">
    <property type="entry name" value="ABC TRANSPORTER SUBSTRATE-BINDING PROTEIN"/>
    <property type="match status" value="1"/>
</dbReference>
<dbReference type="RefSeq" id="WP_203935143.1">
    <property type="nucleotide sequence ID" value="NZ_BOPH01000156.1"/>
</dbReference>
<dbReference type="SUPFAM" id="SSF53850">
    <property type="entry name" value="Periplasmic binding protein-like II"/>
    <property type="match status" value="1"/>
</dbReference>
<dbReference type="InterPro" id="IPR039424">
    <property type="entry name" value="SBP_5"/>
</dbReference>
<dbReference type="GO" id="GO:0043190">
    <property type="term" value="C:ATP-binding cassette (ABC) transporter complex"/>
    <property type="evidence" value="ECO:0007669"/>
    <property type="project" value="InterPro"/>
</dbReference>
<reference evidence="3" key="1">
    <citation type="submission" date="2021-01" db="EMBL/GenBank/DDBJ databases">
        <title>Whole genome shotgun sequence of Virgisporangium ochraceum NBRC 16418.</title>
        <authorList>
            <person name="Komaki H."/>
            <person name="Tamura T."/>
        </authorList>
    </citation>
    <scope>NUCLEOTIDE SEQUENCE</scope>
    <source>
        <strain evidence="3">NBRC 16418</strain>
    </source>
</reference>
<protein>
    <submittedName>
        <fullName evidence="3">ABC transporter</fullName>
    </submittedName>
</protein>
<evidence type="ECO:0000313" key="4">
    <source>
        <dbReference type="Proteomes" id="UP000635606"/>
    </source>
</evidence>
<sequence length="558" mass="60323">MRRALVAVVLLPLVTSCGDRDGAPSRPAPRPQTVALVDDARGPAPAVPGAKRGGTVTALIENEFEHLDPGRTYVARAQSVNLLLQRTLTAYRRTPAGQLELVGDLATDTGRPSPDRRVWTYTLRDGLRFEDGTPIRSGDVAYAIARSFSPALADGPTWLQNWLGENGAGVSPLPPGVRVPDDRTIVFEFPRPQPDLPFAVTLGNTTPVPKDRDTGAGYDLRPVATGPYRIESYRPGERLTLVRNPHWDPRSDPVRHDHPDRFVVEFGQSAGEATERVLSGERTTVSLEQVPPEMLAAVADNRAIAQHATVGSTPYVGYLKINVARVTDLAVRRALNCAMDRDGYLSATGGRALSEPATTLLPRNVVGFRAYNAYDCGPAGDPSRARKMLGGRTVALRFGYRDSGRGPAVAAFLERSLAAAGFDLELVPIPPNRYYSTIGTRDNGLDVYIATWSADWPSGAAVIPALVDGRTIAAKGNSNTSYLDDPVVDAEIDRIRAIDDLAEAGREWSRLDERLMRDIAPVVPVFYDRTCALNGLGVDGLYLHEVLGVTSLTTAFVT</sequence>
<evidence type="ECO:0000313" key="3">
    <source>
        <dbReference type="EMBL" id="GIJ75380.1"/>
    </source>
</evidence>
<dbReference type="PIRSF" id="PIRSF002741">
    <property type="entry name" value="MppA"/>
    <property type="match status" value="1"/>
</dbReference>
<dbReference type="InterPro" id="IPR030678">
    <property type="entry name" value="Peptide/Ni-bd"/>
</dbReference>
<dbReference type="Pfam" id="PF00496">
    <property type="entry name" value="SBP_bac_5"/>
    <property type="match status" value="1"/>
</dbReference>
<dbReference type="GO" id="GO:0042597">
    <property type="term" value="C:periplasmic space"/>
    <property type="evidence" value="ECO:0007669"/>
    <property type="project" value="UniProtKB-ARBA"/>
</dbReference>
<dbReference type="AlphaFoldDB" id="A0A8J4A8M6"/>
<dbReference type="Gene3D" id="3.40.190.10">
    <property type="entry name" value="Periplasmic binding protein-like II"/>
    <property type="match status" value="1"/>
</dbReference>
<dbReference type="Proteomes" id="UP000635606">
    <property type="component" value="Unassembled WGS sequence"/>
</dbReference>
<dbReference type="Gene3D" id="3.10.105.10">
    <property type="entry name" value="Dipeptide-binding Protein, Domain 3"/>
    <property type="match status" value="1"/>
</dbReference>
<dbReference type="GO" id="GO:0015833">
    <property type="term" value="P:peptide transport"/>
    <property type="evidence" value="ECO:0007669"/>
    <property type="project" value="TreeGrafter"/>
</dbReference>
<gene>
    <name evidence="3" type="ORF">Voc01_102970</name>
</gene>
<feature type="domain" description="Solute-binding protein family 5" evidence="2">
    <location>
        <begin position="100"/>
        <end position="467"/>
    </location>
</feature>
<evidence type="ECO:0000259" key="2">
    <source>
        <dbReference type="Pfam" id="PF00496"/>
    </source>
</evidence>
<dbReference type="PROSITE" id="PS51257">
    <property type="entry name" value="PROKAR_LIPOPROTEIN"/>
    <property type="match status" value="1"/>
</dbReference>
<organism evidence="3 4">
    <name type="scientific">Virgisporangium ochraceum</name>
    <dbReference type="NCBI Taxonomy" id="65505"/>
    <lineage>
        <taxon>Bacteria</taxon>
        <taxon>Bacillati</taxon>
        <taxon>Actinomycetota</taxon>
        <taxon>Actinomycetes</taxon>
        <taxon>Micromonosporales</taxon>
        <taxon>Micromonosporaceae</taxon>
        <taxon>Virgisporangium</taxon>
    </lineage>
</organism>
<name>A0A8J4A8M6_9ACTN</name>
<proteinExistence type="predicted"/>
<dbReference type="GO" id="GO:1904680">
    <property type="term" value="F:peptide transmembrane transporter activity"/>
    <property type="evidence" value="ECO:0007669"/>
    <property type="project" value="TreeGrafter"/>
</dbReference>
<feature type="region of interest" description="Disordered" evidence="1">
    <location>
        <begin position="198"/>
        <end position="221"/>
    </location>
</feature>
<comment type="caution">
    <text evidence="3">The sequence shown here is derived from an EMBL/GenBank/DDBJ whole genome shotgun (WGS) entry which is preliminary data.</text>
</comment>
<keyword evidence="4" id="KW-1185">Reference proteome</keyword>
<dbReference type="PANTHER" id="PTHR30290">
    <property type="entry name" value="PERIPLASMIC BINDING COMPONENT OF ABC TRANSPORTER"/>
    <property type="match status" value="1"/>
</dbReference>
<accession>A0A8J4A8M6</accession>
<dbReference type="EMBL" id="BOPH01000156">
    <property type="protein sequence ID" value="GIJ75380.1"/>
    <property type="molecule type" value="Genomic_DNA"/>
</dbReference>